<reference evidence="3" key="1">
    <citation type="submission" date="2020-08" db="EMBL/GenBank/DDBJ databases">
        <title>Genome public.</title>
        <authorList>
            <person name="Liu C."/>
            <person name="Sun Q."/>
        </authorList>
    </citation>
    <scope>NUCLEOTIDE SEQUENCE</scope>
    <source>
        <strain evidence="3">BX8</strain>
    </source>
</reference>
<dbReference type="InterPro" id="IPR010982">
    <property type="entry name" value="Lambda_DNA-bd_dom_sf"/>
</dbReference>
<name>A0A923L1K0_9FIRM</name>
<dbReference type="SUPFAM" id="SSF47413">
    <property type="entry name" value="lambda repressor-like DNA-binding domains"/>
    <property type="match status" value="1"/>
</dbReference>
<keyword evidence="1" id="KW-0238">DNA-binding</keyword>
<dbReference type="InterPro" id="IPR001387">
    <property type="entry name" value="Cro/C1-type_HTH"/>
</dbReference>
<feature type="domain" description="HTH cro/C1-type" evidence="2">
    <location>
        <begin position="14"/>
        <end position="68"/>
    </location>
</feature>
<gene>
    <name evidence="3" type="ORF">H8S23_08385</name>
</gene>
<organism evidence="3 4">
    <name type="scientific">Anaerofilum hominis</name>
    <dbReference type="NCBI Taxonomy" id="2763016"/>
    <lineage>
        <taxon>Bacteria</taxon>
        <taxon>Bacillati</taxon>
        <taxon>Bacillota</taxon>
        <taxon>Clostridia</taxon>
        <taxon>Eubacteriales</taxon>
        <taxon>Oscillospiraceae</taxon>
        <taxon>Anaerofilum</taxon>
    </lineage>
</organism>
<evidence type="ECO:0000259" key="2">
    <source>
        <dbReference type="PROSITE" id="PS50943"/>
    </source>
</evidence>
<evidence type="ECO:0000313" key="3">
    <source>
        <dbReference type="EMBL" id="MBC5581528.1"/>
    </source>
</evidence>
<dbReference type="PANTHER" id="PTHR46558">
    <property type="entry name" value="TRACRIPTIONAL REGULATORY PROTEIN-RELATED-RELATED"/>
    <property type="match status" value="1"/>
</dbReference>
<dbReference type="EMBL" id="JACONZ010000002">
    <property type="protein sequence ID" value="MBC5581528.1"/>
    <property type="molecule type" value="Genomic_DNA"/>
</dbReference>
<protein>
    <submittedName>
        <fullName evidence="3">Helix-turn-helix transcriptional regulator</fullName>
    </submittedName>
</protein>
<accession>A0A923L1K0</accession>
<keyword evidence="4" id="KW-1185">Reference proteome</keyword>
<dbReference type="Proteomes" id="UP000659630">
    <property type="component" value="Unassembled WGS sequence"/>
</dbReference>
<dbReference type="GO" id="GO:0003677">
    <property type="term" value="F:DNA binding"/>
    <property type="evidence" value="ECO:0007669"/>
    <property type="project" value="UniProtKB-KW"/>
</dbReference>
<dbReference type="SMART" id="SM00530">
    <property type="entry name" value="HTH_XRE"/>
    <property type="match status" value="1"/>
</dbReference>
<dbReference type="Gene3D" id="1.10.260.40">
    <property type="entry name" value="lambda repressor-like DNA-binding domains"/>
    <property type="match status" value="1"/>
</dbReference>
<dbReference type="Pfam" id="PF01381">
    <property type="entry name" value="HTH_3"/>
    <property type="match status" value="1"/>
</dbReference>
<evidence type="ECO:0000256" key="1">
    <source>
        <dbReference type="ARBA" id="ARBA00023125"/>
    </source>
</evidence>
<sequence length="114" mass="13194">MINTLDYEKLRAQIRTRRVRNHWRQADLAERIDVTPAYISRIETGKDRPSLSILYRMSQVFECTVDDLIGADTREAGSYLIATIKSRAEKASDPQRRKILRMIELLVAEDVSVD</sequence>
<dbReference type="AlphaFoldDB" id="A0A923L1K0"/>
<evidence type="ECO:0000313" key="4">
    <source>
        <dbReference type="Proteomes" id="UP000659630"/>
    </source>
</evidence>
<proteinExistence type="predicted"/>
<dbReference type="CDD" id="cd00093">
    <property type="entry name" value="HTH_XRE"/>
    <property type="match status" value="1"/>
</dbReference>
<dbReference type="PROSITE" id="PS50943">
    <property type="entry name" value="HTH_CROC1"/>
    <property type="match status" value="1"/>
</dbReference>
<dbReference type="PANTHER" id="PTHR46558:SF4">
    <property type="entry name" value="DNA-BIDING PHAGE PROTEIN"/>
    <property type="match status" value="1"/>
</dbReference>
<comment type="caution">
    <text evidence="3">The sequence shown here is derived from an EMBL/GenBank/DDBJ whole genome shotgun (WGS) entry which is preliminary data.</text>
</comment>
<dbReference type="RefSeq" id="WP_186887872.1">
    <property type="nucleotide sequence ID" value="NZ_JACONZ010000002.1"/>
</dbReference>